<comment type="caution">
    <text evidence="1">The sequence shown here is derived from an EMBL/GenBank/DDBJ whole genome shotgun (WGS) entry which is preliminary data.</text>
</comment>
<keyword evidence="2" id="KW-1185">Reference proteome</keyword>
<protein>
    <submittedName>
        <fullName evidence="1">Uncharacterized protein</fullName>
    </submittedName>
</protein>
<accession>A0A392UUI1</accession>
<dbReference type="EMBL" id="LXQA010979255">
    <property type="protein sequence ID" value="MCI79684.1"/>
    <property type="molecule type" value="Genomic_DNA"/>
</dbReference>
<evidence type="ECO:0000313" key="1">
    <source>
        <dbReference type="EMBL" id="MCI79684.1"/>
    </source>
</evidence>
<name>A0A392UUI1_9FABA</name>
<reference evidence="1 2" key="1">
    <citation type="journal article" date="2018" name="Front. Plant Sci.">
        <title>Red Clover (Trifolium pratense) and Zigzag Clover (T. medium) - A Picture of Genomic Similarities and Differences.</title>
        <authorList>
            <person name="Dluhosova J."/>
            <person name="Istvanek J."/>
            <person name="Nedelnik J."/>
            <person name="Repkova J."/>
        </authorList>
    </citation>
    <scope>NUCLEOTIDE SEQUENCE [LARGE SCALE GENOMIC DNA]</scope>
    <source>
        <strain evidence="2">cv. 10/8</strain>
        <tissue evidence="1">Leaf</tissue>
    </source>
</reference>
<organism evidence="1 2">
    <name type="scientific">Trifolium medium</name>
    <dbReference type="NCBI Taxonomy" id="97028"/>
    <lineage>
        <taxon>Eukaryota</taxon>
        <taxon>Viridiplantae</taxon>
        <taxon>Streptophyta</taxon>
        <taxon>Embryophyta</taxon>
        <taxon>Tracheophyta</taxon>
        <taxon>Spermatophyta</taxon>
        <taxon>Magnoliopsida</taxon>
        <taxon>eudicotyledons</taxon>
        <taxon>Gunneridae</taxon>
        <taxon>Pentapetalae</taxon>
        <taxon>rosids</taxon>
        <taxon>fabids</taxon>
        <taxon>Fabales</taxon>
        <taxon>Fabaceae</taxon>
        <taxon>Papilionoideae</taxon>
        <taxon>50 kb inversion clade</taxon>
        <taxon>NPAAA clade</taxon>
        <taxon>Hologalegina</taxon>
        <taxon>IRL clade</taxon>
        <taxon>Trifolieae</taxon>
        <taxon>Trifolium</taxon>
    </lineage>
</organism>
<feature type="non-terminal residue" evidence="1">
    <location>
        <position position="1"/>
    </location>
</feature>
<dbReference type="AlphaFoldDB" id="A0A392UUI1"/>
<proteinExistence type="predicted"/>
<dbReference type="Proteomes" id="UP000265520">
    <property type="component" value="Unassembled WGS sequence"/>
</dbReference>
<evidence type="ECO:0000313" key="2">
    <source>
        <dbReference type="Proteomes" id="UP000265520"/>
    </source>
</evidence>
<sequence length="37" mass="4210">NQPSYHDKFHRGHDAAIAEAIAATMERDENPSMTRKL</sequence>